<feature type="chain" id="PRO_5041325690" description="Secreted protein" evidence="2">
    <location>
        <begin position="18"/>
        <end position="134"/>
    </location>
</feature>
<reference evidence="3" key="1">
    <citation type="submission" date="2023-06" db="EMBL/GenBank/DDBJ databases">
        <title>Genome-scale phylogeny and comparative genomics of the fungal order Sordariales.</title>
        <authorList>
            <consortium name="Lawrence Berkeley National Laboratory"/>
            <person name="Hensen N."/>
            <person name="Bonometti L."/>
            <person name="Westerberg I."/>
            <person name="Brannstrom I.O."/>
            <person name="Guillou S."/>
            <person name="Cros-Aarteil S."/>
            <person name="Calhoun S."/>
            <person name="Haridas S."/>
            <person name="Kuo A."/>
            <person name="Mondo S."/>
            <person name="Pangilinan J."/>
            <person name="Riley R."/>
            <person name="LaButti K."/>
            <person name="Andreopoulos B."/>
            <person name="Lipzen A."/>
            <person name="Chen C."/>
            <person name="Yanf M."/>
            <person name="Daum C."/>
            <person name="Ng V."/>
            <person name="Clum A."/>
            <person name="Steindorff A."/>
            <person name="Ohm R."/>
            <person name="Martin F."/>
            <person name="Silar P."/>
            <person name="Natvig D."/>
            <person name="Lalanne C."/>
            <person name="Gautier V."/>
            <person name="Ament-velasquez S.L."/>
            <person name="Kruys A."/>
            <person name="Hutchinson M.I."/>
            <person name="Powell A.J."/>
            <person name="Barry K."/>
            <person name="Miller A.N."/>
            <person name="Grigoriev I.V."/>
            <person name="Debuchy R."/>
            <person name="Gladieux P."/>
            <person name="Thoren M.H."/>
            <person name="Johannesson H."/>
        </authorList>
    </citation>
    <scope>NUCLEOTIDE SEQUENCE</scope>
    <source>
        <strain evidence="3">SMH2392-1A</strain>
    </source>
</reference>
<comment type="caution">
    <text evidence="3">The sequence shown here is derived from an EMBL/GenBank/DDBJ whole genome shotgun (WGS) entry which is preliminary data.</text>
</comment>
<dbReference type="Proteomes" id="UP001172101">
    <property type="component" value="Unassembled WGS sequence"/>
</dbReference>
<protein>
    <recommendedName>
        <fullName evidence="5">Secreted protein</fullName>
    </recommendedName>
</protein>
<evidence type="ECO:0000256" key="1">
    <source>
        <dbReference type="SAM" id="MobiDB-lite"/>
    </source>
</evidence>
<feature type="signal peptide" evidence="2">
    <location>
        <begin position="1"/>
        <end position="17"/>
    </location>
</feature>
<evidence type="ECO:0000256" key="2">
    <source>
        <dbReference type="SAM" id="SignalP"/>
    </source>
</evidence>
<dbReference type="GeneID" id="85317016"/>
<gene>
    <name evidence="3" type="ORF">B0T26DRAFT_201721</name>
</gene>
<dbReference type="AlphaFoldDB" id="A0AA40E216"/>
<dbReference type="EMBL" id="JAUIRO010000003">
    <property type="protein sequence ID" value="KAK0722092.1"/>
    <property type="molecule type" value="Genomic_DNA"/>
</dbReference>
<keyword evidence="4" id="KW-1185">Reference proteome</keyword>
<evidence type="ECO:0008006" key="5">
    <source>
        <dbReference type="Google" id="ProtNLM"/>
    </source>
</evidence>
<evidence type="ECO:0000313" key="3">
    <source>
        <dbReference type="EMBL" id="KAK0722092.1"/>
    </source>
</evidence>
<evidence type="ECO:0000313" key="4">
    <source>
        <dbReference type="Proteomes" id="UP001172101"/>
    </source>
</evidence>
<dbReference type="RefSeq" id="XP_060298016.1">
    <property type="nucleotide sequence ID" value="XM_060433746.1"/>
</dbReference>
<name>A0AA40E216_9PEZI</name>
<feature type="region of interest" description="Disordered" evidence="1">
    <location>
        <begin position="65"/>
        <end position="112"/>
    </location>
</feature>
<accession>A0AA40E216</accession>
<keyword evidence="2" id="KW-0732">Signal</keyword>
<sequence>MRLCYLLSCSLVEWAAAIDRLMGAFCRGQALVQNPTWNLIIGSRSGGAAWLVRHWISRLKRIFPTVPSPSPTALRQALPRSDRPPVDCRPAGHRRSRAQPTSPPGRNLRSSLGSKVCPSRFCNCFKQALHCICS</sequence>
<organism evidence="3 4">
    <name type="scientific">Lasiosphaeria miniovina</name>
    <dbReference type="NCBI Taxonomy" id="1954250"/>
    <lineage>
        <taxon>Eukaryota</taxon>
        <taxon>Fungi</taxon>
        <taxon>Dikarya</taxon>
        <taxon>Ascomycota</taxon>
        <taxon>Pezizomycotina</taxon>
        <taxon>Sordariomycetes</taxon>
        <taxon>Sordariomycetidae</taxon>
        <taxon>Sordariales</taxon>
        <taxon>Lasiosphaeriaceae</taxon>
        <taxon>Lasiosphaeria</taxon>
    </lineage>
</organism>
<proteinExistence type="predicted"/>